<evidence type="ECO:0000313" key="12">
    <source>
        <dbReference type="Proteomes" id="UP000837801"/>
    </source>
</evidence>
<protein>
    <recommendedName>
        <fullName evidence="3 9">Mediator of RNA polymerase II transcription subunit 8</fullName>
    </recommendedName>
    <alternativeName>
        <fullName evidence="8 9">Mediator complex subunit 8</fullName>
    </alternativeName>
</protein>
<evidence type="ECO:0000256" key="9">
    <source>
        <dbReference type="RuleBase" id="RU364144"/>
    </source>
</evidence>
<dbReference type="Gene3D" id="6.10.250.2610">
    <property type="match status" value="1"/>
</dbReference>
<dbReference type="Gene3D" id="1.20.58.1710">
    <property type="match status" value="1"/>
</dbReference>
<keyword evidence="12" id="KW-1185">Reference proteome</keyword>
<dbReference type="GO" id="GO:0070847">
    <property type="term" value="C:core mediator complex"/>
    <property type="evidence" value="ECO:0007669"/>
    <property type="project" value="TreeGrafter"/>
</dbReference>
<comment type="caution">
    <text evidence="11">The sequence shown here is derived from an EMBL/GenBank/DDBJ whole genome shotgun (WGS) entry which is preliminary data.</text>
</comment>
<dbReference type="Proteomes" id="UP000837801">
    <property type="component" value="Unassembled WGS sequence"/>
</dbReference>
<dbReference type="Pfam" id="PF10232">
    <property type="entry name" value="Med8"/>
    <property type="match status" value="1"/>
</dbReference>
<gene>
    <name evidence="9" type="primary">MED8</name>
    <name evidence="11" type="ORF">CLIB1423_09S02058</name>
</gene>
<evidence type="ECO:0000256" key="7">
    <source>
        <dbReference type="ARBA" id="ARBA00023242"/>
    </source>
</evidence>
<sequence>MNMNKVERFDTSSIPLETLETIRSRLNQVHLSLRKLFDQLNHHNRHPTKVRYPSYQSLQSQFQILLTQLHTLTSNLDSNDEQLKSTNVYPLPTFPAAQQENLLTTLLRKKPLPEIDEWIDNAILKCKQLNESTQQSSASLRQVDEFAQWCSAKVEELQEEFHFYGFQTAQELEHSTTEEGEKEKVKKAALESKRTEEERAITDGDKKPLTPNQILKFMFQDVRP</sequence>
<organism evidence="11 12">
    <name type="scientific">[Candida] railenensis</name>
    <dbReference type="NCBI Taxonomy" id="45579"/>
    <lineage>
        <taxon>Eukaryota</taxon>
        <taxon>Fungi</taxon>
        <taxon>Dikarya</taxon>
        <taxon>Ascomycota</taxon>
        <taxon>Saccharomycotina</taxon>
        <taxon>Pichiomycetes</taxon>
        <taxon>Debaryomycetaceae</taxon>
        <taxon>Kurtzmaniella</taxon>
    </lineage>
</organism>
<feature type="region of interest" description="Disordered" evidence="10">
    <location>
        <begin position="172"/>
        <end position="209"/>
    </location>
</feature>
<keyword evidence="6 9" id="KW-0804">Transcription</keyword>
<evidence type="ECO:0000256" key="10">
    <source>
        <dbReference type="SAM" id="MobiDB-lite"/>
    </source>
</evidence>
<evidence type="ECO:0000256" key="1">
    <source>
        <dbReference type="ARBA" id="ARBA00004123"/>
    </source>
</evidence>
<comment type="subcellular location">
    <subcellularLocation>
        <location evidence="1 9">Nucleus</location>
    </subcellularLocation>
</comment>
<dbReference type="GO" id="GO:0016592">
    <property type="term" value="C:mediator complex"/>
    <property type="evidence" value="ECO:0007669"/>
    <property type="project" value="InterPro"/>
</dbReference>
<dbReference type="GO" id="GO:0000978">
    <property type="term" value="F:RNA polymerase II cis-regulatory region sequence-specific DNA binding"/>
    <property type="evidence" value="ECO:0007669"/>
    <property type="project" value="TreeGrafter"/>
</dbReference>
<name>A0A9P0QPH4_9ASCO</name>
<keyword evidence="4 9" id="KW-0805">Transcription regulation</keyword>
<evidence type="ECO:0000256" key="2">
    <source>
        <dbReference type="ARBA" id="ARBA00005716"/>
    </source>
</evidence>
<evidence type="ECO:0000256" key="6">
    <source>
        <dbReference type="ARBA" id="ARBA00023163"/>
    </source>
</evidence>
<comment type="similarity">
    <text evidence="2 9">Belongs to the Mediator complex subunit 8 family.</text>
</comment>
<evidence type="ECO:0000256" key="4">
    <source>
        <dbReference type="ARBA" id="ARBA00023015"/>
    </source>
</evidence>
<comment type="function">
    <text evidence="9">Component of the Mediator complex, a coactivator involved in the regulated transcription of nearly all RNA polymerase II-dependent genes. Mediator functions as a bridge to convey information from gene-specific regulatory proteins to the basal RNA polymerase II transcription machinery. Mediator is recruited to promoters by direct interactions with regulatory proteins and serves as a scaffold for the assembly of a functional preinitiation complex with RNA polymerase II and the general transcription factors.</text>
</comment>
<dbReference type="InterPro" id="IPR019364">
    <property type="entry name" value="Mediatior_Med8_fun/met"/>
</dbReference>
<dbReference type="OrthoDB" id="5329317at2759"/>
<evidence type="ECO:0000256" key="3">
    <source>
        <dbReference type="ARBA" id="ARBA00020637"/>
    </source>
</evidence>
<dbReference type="EMBL" id="CAKXYY010000009">
    <property type="protein sequence ID" value="CAH2353067.1"/>
    <property type="molecule type" value="Genomic_DNA"/>
</dbReference>
<proteinExistence type="inferred from homology"/>
<dbReference type="GO" id="GO:0006357">
    <property type="term" value="P:regulation of transcription by RNA polymerase II"/>
    <property type="evidence" value="ECO:0007669"/>
    <property type="project" value="InterPro"/>
</dbReference>
<dbReference type="PANTHER" id="PTHR13074:SF9">
    <property type="entry name" value="MEDIATOR OF RNA POLYMERASE II TRANSCRIPTION SUBUNIT 8"/>
    <property type="match status" value="1"/>
</dbReference>
<evidence type="ECO:0000256" key="5">
    <source>
        <dbReference type="ARBA" id="ARBA00023159"/>
    </source>
</evidence>
<accession>A0A9P0QPH4</accession>
<dbReference type="AlphaFoldDB" id="A0A9P0QPH4"/>
<keyword evidence="5 9" id="KW-0010">Activator</keyword>
<comment type="subunit">
    <text evidence="9">Component of the Mediator complex.</text>
</comment>
<dbReference type="GO" id="GO:0003712">
    <property type="term" value="F:transcription coregulator activity"/>
    <property type="evidence" value="ECO:0007669"/>
    <property type="project" value="InterPro"/>
</dbReference>
<evidence type="ECO:0000313" key="11">
    <source>
        <dbReference type="EMBL" id="CAH2353067.1"/>
    </source>
</evidence>
<keyword evidence="7 9" id="KW-0539">Nucleus</keyword>
<dbReference type="PANTHER" id="PTHR13074">
    <property type="entry name" value="MEDIATOR OF RNA POLYMERASE II TRANSCRIPTION SUBUNIT 8"/>
    <property type="match status" value="1"/>
</dbReference>
<feature type="compositionally biased region" description="Basic and acidic residues" evidence="10">
    <location>
        <begin position="172"/>
        <end position="208"/>
    </location>
</feature>
<evidence type="ECO:0000256" key="8">
    <source>
        <dbReference type="ARBA" id="ARBA00031261"/>
    </source>
</evidence>
<reference evidence="11" key="1">
    <citation type="submission" date="2022-03" db="EMBL/GenBank/DDBJ databases">
        <authorList>
            <person name="Legras J.-L."/>
            <person name="Devillers H."/>
            <person name="Grondin C."/>
        </authorList>
    </citation>
    <scope>NUCLEOTIDE SEQUENCE</scope>
    <source>
        <strain evidence="11">CLIB 1423</strain>
    </source>
</reference>